<dbReference type="STRING" id="1095630.A0A2J6TU01"/>
<proteinExistence type="predicted"/>
<gene>
    <name evidence="7" type="ORF">K444DRAFT_517285</name>
</gene>
<evidence type="ECO:0000256" key="2">
    <source>
        <dbReference type="ARBA" id="ARBA00022692"/>
    </source>
</evidence>
<keyword evidence="3 5" id="KW-1133">Transmembrane helix</keyword>
<dbReference type="Proteomes" id="UP000235371">
    <property type="component" value="Unassembled WGS sequence"/>
</dbReference>
<accession>A0A2J6TU01</accession>
<dbReference type="FunCoup" id="A0A2J6TU01">
    <property type="interactions" value="94"/>
</dbReference>
<dbReference type="InParanoid" id="A0A2J6TU01"/>
<evidence type="ECO:0000256" key="1">
    <source>
        <dbReference type="ARBA" id="ARBA00004370"/>
    </source>
</evidence>
<dbReference type="GO" id="GO:0005506">
    <property type="term" value="F:iron ion binding"/>
    <property type="evidence" value="ECO:0007669"/>
    <property type="project" value="InterPro"/>
</dbReference>
<dbReference type="RefSeq" id="XP_024743408.1">
    <property type="nucleotide sequence ID" value="XM_024873762.1"/>
</dbReference>
<evidence type="ECO:0000313" key="7">
    <source>
        <dbReference type="EMBL" id="PMD66504.1"/>
    </source>
</evidence>
<evidence type="ECO:0000256" key="5">
    <source>
        <dbReference type="SAM" id="Phobius"/>
    </source>
</evidence>
<dbReference type="GO" id="GO:0008610">
    <property type="term" value="P:lipid biosynthetic process"/>
    <property type="evidence" value="ECO:0007669"/>
    <property type="project" value="InterPro"/>
</dbReference>
<evidence type="ECO:0000313" key="8">
    <source>
        <dbReference type="Proteomes" id="UP000235371"/>
    </source>
</evidence>
<dbReference type="GeneID" id="36581842"/>
<dbReference type="InterPro" id="IPR006694">
    <property type="entry name" value="Fatty_acid_hydroxylase"/>
</dbReference>
<organism evidence="7 8">
    <name type="scientific">Hyaloscypha bicolor E</name>
    <dbReference type="NCBI Taxonomy" id="1095630"/>
    <lineage>
        <taxon>Eukaryota</taxon>
        <taxon>Fungi</taxon>
        <taxon>Dikarya</taxon>
        <taxon>Ascomycota</taxon>
        <taxon>Pezizomycotina</taxon>
        <taxon>Leotiomycetes</taxon>
        <taxon>Helotiales</taxon>
        <taxon>Hyaloscyphaceae</taxon>
        <taxon>Hyaloscypha</taxon>
        <taxon>Hyaloscypha bicolor</taxon>
    </lineage>
</organism>
<feature type="transmembrane region" description="Helical" evidence="5">
    <location>
        <begin position="25"/>
        <end position="46"/>
    </location>
</feature>
<name>A0A2J6TU01_9HELO</name>
<dbReference type="GO" id="GO:0016491">
    <property type="term" value="F:oxidoreductase activity"/>
    <property type="evidence" value="ECO:0007669"/>
    <property type="project" value="InterPro"/>
</dbReference>
<dbReference type="AlphaFoldDB" id="A0A2J6TU01"/>
<sequence length="359" mass="40531">MSDLPPLPSYNLTPVKPLVPFIPDVWLSLILTFVAYWAVSMFFYIIDVYDLFPQYRLHTPAEILNRNHVSRYEVARDVIIQQVIQTIVGVSLGLTEPPEMVGKESYDIAAWATRLRIAQRALPQLLGLVGLNATAISKNLAGSHPMLAGALAGGRYPALSVGLDVVSEAPVPAFAAWEIFTAAAIYWYIVPIIQFAAAIIFVDTWQYFLHRAMHMNKWLYTTFHSRHHRLYVPYAYGALYNHPFEGFLLDTLGAGIAYKVAGMTVRQGMCFFVGSTFKTVDDHCGYALPWDPLQHLTGNNAGYHDIHHQSWGIKTNFSQPFFTFWDRILGTIWTGDTTAKYERSKKSAQFKMDAEKVQS</sequence>
<dbReference type="OrthoDB" id="408954at2759"/>
<evidence type="ECO:0000259" key="6">
    <source>
        <dbReference type="Pfam" id="PF04116"/>
    </source>
</evidence>
<dbReference type="PANTHER" id="PTHR11863">
    <property type="entry name" value="STEROL DESATURASE"/>
    <property type="match status" value="1"/>
</dbReference>
<keyword evidence="8" id="KW-1185">Reference proteome</keyword>
<evidence type="ECO:0000256" key="3">
    <source>
        <dbReference type="ARBA" id="ARBA00022989"/>
    </source>
</evidence>
<reference evidence="7 8" key="1">
    <citation type="submission" date="2016-04" db="EMBL/GenBank/DDBJ databases">
        <title>A degradative enzymes factory behind the ericoid mycorrhizal symbiosis.</title>
        <authorList>
            <consortium name="DOE Joint Genome Institute"/>
            <person name="Martino E."/>
            <person name="Morin E."/>
            <person name="Grelet G."/>
            <person name="Kuo A."/>
            <person name="Kohler A."/>
            <person name="Daghino S."/>
            <person name="Barry K."/>
            <person name="Choi C."/>
            <person name="Cichocki N."/>
            <person name="Clum A."/>
            <person name="Copeland A."/>
            <person name="Hainaut M."/>
            <person name="Haridas S."/>
            <person name="Labutti K."/>
            <person name="Lindquist E."/>
            <person name="Lipzen A."/>
            <person name="Khouja H.-R."/>
            <person name="Murat C."/>
            <person name="Ohm R."/>
            <person name="Olson A."/>
            <person name="Spatafora J."/>
            <person name="Veneault-Fourrey C."/>
            <person name="Henrissat B."/>
            <person name="Grigoriev I."/>
            <person name="Martin F."/>
            <person name="Perotto S."/>
        </authorList>
    </citation>
    <scope>NUCLEOTIDE SEQUENCE [LARGE SCALE GENOMIC DNA]</scope>
    <source>
        <strain evidence="7 8">E</strain>
    </source>
</reference>
<dbReference type="GO" id="GO:0016020">
    <property type="term" value="C:membrane"/>
    <property type="evidence" value="ECO:0007669"/>
    <property type="project" value="UniProtKB-SubCell"/>
</dbReference>
<feature type="transmembrane region" description="Helical" evidence="5">
    <location>
        <begin position="185"/>
        <end position="209"/>
    </location>
</feature>
<evidence type="ECO:0000256" key="4">
    <source>
        <dbReference type="ARBA" id="ARBA00023136"/>
    </source>
</evidence>
<comment type="subcellular location">
    <subcellularLocation>
        <location evidence="1">Membrane</location>
    </subcellularLocation>
</comment>
<dbReference type="EMBL" id="KZ613743">
    <property type="protein sequence ID" value="PMD66504.1"/>
    <property type="molecule type" value="Genomic_DNA"/>
</dbReference>
<keyword evidence="4 5" id="KW-0472">Membrane</keyword>
<dbReference type="InterPro" id="IPR050307">
    <property type="entry name" value="Sterol_Desaturase_Related"/>
</dbReference>
<keyword evidence="2 5" id="KW-0812">Transmembrane</keyword>
<protein>
    <recommendedName>
        <fullName evidence="6">Fatty acid hydroxylase domain-containing protein</fullName>
    </recommendedName>
</protein>
<dbReference type="Pfam" id="PF04116">
    <property type="entry name" value="FA_hydroxylase"/>
    <property type="match status" value="1"/>
</dbReference>
<feature type="domain" description="Fatty acid hydroxylase" evidence="6">
    <location>
        <begin position="195"/>
        <end position="331"/>
    </location>
</feature>